<dbReference type="EMBL" id="JAUCMV010000002">
    <property type="protein sequence ID" value="KAK0416555.1"/>
    <property type="molecule type" value="Genomic_DNA"/>
</dbReference>
<name>A0AA39M0Y0_9BILA</name>
<dbReference type="AlphaFoldDB" id="A0AA39M0Y0"/>
<dbReference type="PANTHER" id="PTHR11905">
    <property type="entry name" value="ADAM A DISINTEGRIN AND METALLOPROTEASE DOMAIN"/>
    <property type="match status" value="1"/>
</dbReference>
<keyword evidence="2" id="KW-0472">Membrane</keyword>
<keyword evidence="2" id="KW-1133">Transmembrane helix</keyword>
<evidence type="ECO:0000313" key="4">
    <source>
        <dbReference type="EMBL" id="KAK0416555.1"/>
    </source>
</evidence>
<gene>
    <name evidence="4" type="ORF">QR680_012558</name>
</gene>
<keyword evidence="2" id="KW-0812">Transmembrane</keyword>
<feature type="transmembrane region" description="Helical" evidence="2">
    <location>
        <begin position="328"/>
        <end position="352"/>
    </location>
</feature>
<keyword evidence="3" id="KW-0732">Signal</keyword>
<reference evidence="4" key="1">
    <citation type="submission" date="2023-06" db="EMBL/GenBank/DDBJ databases">
        <title>Genomic analysis of the entomopathogenic nematode Steinernema hermaphroditum.</title>
        <authorList>
            <person name="Schwarz E.M."/>
            <person name="Heppert J.K."/>
            <person name="Baniya A."/>
            <person name="Schwartz H.T."/>
            <person name="Tan C.-H."/>
            <person name="Antoshechkin I."/>
            <person name="Sternberg P.W."/>
            <person name="Goodrich-Blair H."/>
            <person name="Dillman A.R."/>
        </authorList>
    </citation>
    <scope>NUCLEOTIDE SEQUENCE</scope>
    <source>
        <strain evidence="4">PS9179</strain>
        <tissue evidence="4">Whole animal</tissue>
    </source>
</reference>
<accession>A0AA39M0Y0</accession>
<feature type="signal peptide" evidence="3">
    <location>
        <begin position="1"/>
        <end position="18"/>
    </location>
</feature>
<evidence type="ECO:0000313" key="5">
    <source>
        <dbReference type="Proteomes" id="UP001175271"/>
    </source>
</evidence>
<dbReference type="PANTHER" id="PTHR11905:SF248">
    <property type="entry name" value="DISINTEGRIN AND METALLOPROTEINASE DOMAIN-CONTAINING PROTEIN UNC-71"/>
    <property type="match status" value="1"/>
</dbReference>
<comment type="caution">
    <text evidence="4">The sequence shown here is derived from an EMBL/GenBank/DDBJ whole genome shotgun (WGS) entry which is preliminary data.</text>
</comment>
<sequence length="429" mass="47950">MASLARLLLILLVGAVHSKVDVRHLRENKRFISRFANGHFEIVQPMMEGGTVRLNNRLSLKVQRNDFSFANFEGVENCFFQGKIEGFDDSFVAISTCFGIRGLISFENGTSYGIWPLNRSSDGKSASHVLYPTRLNSTIDNEKKAQKFRSKYINVELDIKETTDFEESTEKALFYLMDVANIADLISFRLMNVRLATWRSASSSADLKVTMAPAKALKKRERPSFIGNVCDVTGKIVEVHPVDASFTTHATAESLAAAVSDALGIPLNLQCPRENPFCLIGVVENRRCLHNYPPPSTERPLKTPEDTTKTSHENTVDSQGKPYHVDSATILIVMLAVGAFLFALLVVLHLTYRRHAPKETRPLKEVKVEAPRKRTITFAPTLPSYKSEQRRKSKNRRVFAALERTKTEHPKDPDAVSIASIQGSAVLCI</sequence>
<dbReference type="GO" id="GO:0006509">
    <property type="term" value="P:membrane protein ectodomain proteolysis"/>
    <property type="evidence" value="ECO:0007669"/>
    <property type="project" value="TreeGrafter"/>
</dbReference>
<keyword evidence="5" id="KW-1185">Reference proteome</keyword>
<organism evidence="4 5">
    <name type="scientific">Steinernema hermaphroditum</name>
    <dbReference type="NCBI Taxonomy" id="289476"/>
    <lineage>
        <taxon>Eukaryota</taxon>
        <taxon>Metazoa</taxon>
        <taxon>Ecdysozoa</taxon>
        <taxon>Nematoda</taxon>
        <taxon>Chromadorea</taxon>
        <taxon>Rhabditida</taxon>
        <taxon>Tylenchina</taxon>
        <taxon>Panagrolaimomorpha</taxon>
        <taxon>Strongyloidoidea</taxon>
        <taxon>Steinernematidae</taxon>
        <taxon>Steinernema</taxon>
    </lineage>
</organism>
<evidence type="ECO:0000256" key="3">
    <source>
        <dbReference type="SAM" id="SignalP"/>
    </source>
</evidence>
<evidence type="ECO:0000256" key="1">
    <source>
        <dbReference type="SAM" id="MobiDB-lite"/>
    </source>
</evidence>
<feature type="region of interest" description="Disordered" evidence="1">
    <location>
        <begin position="291"/>
        <end position="320"/>
    </location>
</feature>
<protein>
    <recommendedName>
        <fullName evidence="6">Peptidase M12B propeptide domain-containing protein</fullName>
    </recommendedName>
</protein>
<feature type="chain" id="PRO_5041268414" description="Peptidase M12B propeptide domain-containing protein" evidence="3">
    <location>
        <begin position="19"/>
        <end position="429"/>
    </location>
</feature>
<proteinExistence type="predicted"/>
<evidence type="ECO:0000256" key="2">
    <source>
        <dbReference type="SAM" id="Phobius"/>
    </source>
</evidence>
<dbReference type="Proteomes" id="UP001175271">
    <property type="component" value="Unassembled WGS sequence"/>
</dbReference>
<feature type="compositionally biased region" description="Basic and acidic residues" evidence="1">
    <location>
        <begin position="299"/>
        <end position="315"/>
    </location>
</feature>
<evidence type="ECO:0008006" key="6">
    <source>
        <dbReference type="Google" id="ProtNLM"/>
    </source>
</evidence>